<feature type="non-terminal residue" evidence="1">
    <location>
        <position position="125"/>
    </location>
</feature>
<protein>
    <submittedName>
        <fullName evidence="1">Uncharacterized protein</fullName>
    </submittedName>
</protein>
<proteinExistence type="predicted"/>
<feature type="non-terminal residue" evidence="1">
    <location>
        <position position="1"/>
    </location>
</feature>
<dbReference type="AlphaFoldDB" id="X1JBV5"/>
<name>X1JBV5_9ZZZZ</name>
<dbReference type="EMBL" id="BARU01046650">
    <property type="protein sequence ID" value="GAH92191.1"/>
    <property type="molecule type" value="Genomic_DNA"/>
</dbReference>
<comment type="caution">
    <text evidence="1">The sequence shown here is derived from an EMBL/GenBank/DDBJ whole genome shotgun (WGS) entry which is preliminary data.</text>
</comment>
<gene>
    <name evidence="1" type="ORF">S03H2_70266</name>
</gene>
<organism evidence="1">
    <name type="scientific">marine sediment metagenome</name>
    <dbReference type="NCBI Taxonomy" id="412755"/>
    <lineage>
        <taxon>unclassified sequences</taxon>
        <taxon>metagenomes</taxon>
        <taxon>ecological metagenomes</taxon>
    </lineage>
</organism>
<reference evidence="1" key="1">
    <citation type="journal article" date="2014" name="Front. Microbiol.">
        <title>High frequency of phylogenetically diverse reductive dehalogenase-homologous genes in deep subseafloor sedimentary metagenomes.</title>
        <authorList>
            <person name="Kawai M."/>
            <person name="Futagami T."/>
            <person name="Toyoda A."/>
            <person name="Takaki Y."/>
            <person name="Nishi S."/>
            <person name="Hori S."/>
            <person name="Arai W."/>
            <person name="Tsubouchi T."/>
            <person name="Morono Y."/>
            <person name="Uchiyama I."/>
            <person name="Ito T."/>
            <person name="Fujiyama A."/>
            <person name="Inagaki F."/>
            <person name="Takami H."/>
        </authorList>
    </citation>
    <scope>NUCLEOTIDE SEQUENCE</scope>
    <source>
        <strain evidence="1">Expedition CK06-06</strain>
    </source>
</reference>
<accession>X1JBV5</accession>
<sequence length="125" mass="14305">DSNIRFPELRPCFGDGRAVKNGSCAVLDEFFIIKVHPNVFQICALRDMGTERERRQTIGRGLRLCVNQKGQRLRGFDINTLTVIATESYEQFAENLQKEIEKDTGIRFGIVEKHQFATLVTTDEK</sequence>
<evidence type="ECO:0000313" key="1">
    <source>
        <dbReference type="EMBL" id="GAH92191.1"/>
    </source>
</evidence>